<dbReference type="InterPro" id="IPR027843">
    <property type="entry name" value="DUF4440"/>
</dbReference>
<reference evidence="2 3" key="1">
    <citation type="submission" date="2014-10" db="EMBL/GenBank/DDBJ databases">
        <title>Draft genome sequence of Actinoplanes utahensis NRRL 12052.</title>
        <authorList>
            <person name="Velasco-Bucheli B."/>
            <person name="del Cerro C."/>
            <person name="Hormigo D."/>
            <person name="Garcia J.L."/>
            <person name="Acebal C."/>
            <person name="Arroyo M."/>
            <person name="de la Mata I."/>
        </authorList>
    </citation>
    <scope>NUCLEOTIDE SEQUENCE [LARGE SCALE GENOMIC DNA]</scope>
    <source>
        <strain evidence="2 3">NRRL 12052</strain>
    </source>
</reference>
<dbReference type="Proteomes" id="UP000054537">
    <property type="component" value="Unassembled WGS sequence"/>
</dbReference>
<evidence type="ECO:0000259" key="1">
    <source>
        <dbReference type="Pfam" id="PF14534"/>
    </source>
</evidence>
<keyword evidence="3" id="KW-1185">Reference proteome</keyword>
<gene>
    <name evidence="2" type="ORF">MB27_21310</name>
</gene>
<sequence>MRDLRQRQDAAWAAADAKAYAAVYTTDADLVTFNGDHMSGRAEIEEGMGYYFENYMRGTRLLQQDERIRFPEPDLAFIVRTGCVLWPGETACTDEALSVNTNVAVKRDGRWLYTSFQNTRIRPLRP</sequence>
<accession>A0A0A6UL67</accession>
<dbReference type="SUPFAM" id="SSF54427">
    <property type="entry name" value="NTF2-like"/>
    <property type="match status" value="1"/>
</dbReference>
<feature type="domain" description="DUF4440" evidence="1">
    <location>
        <begin position="2"/>
        <end position="112"/>
    </location>
</feature>
<dbReference type="AlphaFoldDB" id="A0A0A6UL67"/>
<dbReference type="STRING" id="1869.MB27_21310"/>
<protein>
    <recommendedName>
        <fullName evidence="1">DUF4440 domain-containing protein</fullName>
    </recommendedName>
</protein>
<dbReference type="Gene3D" id="3.10.450.50">
    <property type="match status" value="1"/>
</dbReference>
<dbReference type="Pfam" id="PF14534">
    <property type="entry name" value="DUF4440"/>
    <property type="match status" value="1"/>
</dbReference>
<proteinExistence type="predicted"/>
<name>A0A0A6UL67_ACTUT</name>
<dbReference type="EMBL" id="JRTT01000024">
    <property type="protein sequence ID" value="KHD75783.1"/>
    <property type="molecule type" value="Genomic_DNA"/>
</dbReference>
<dbReference type="NCBIfam" id="TIGR02246">
    <property type="entry name" value="SgcJ/EcaC family oxidoreductase"/>
    <property type="match status" value="1"/>
</dbReference>
<evidence type="ECO:0000313" key="2">
    <source>
        <dbReference type="EMBL" id="KHD75783.1"/>
    </source>
</evidence>
<dbReference type="InterPro" id="IPR011944">
    <property type="entry name" value="Steroid_delta5-4_isomerase"/>
</dbReference>
<organism evidence="2 3">
    <name type="scientific">Actinoplanes utahensis</name>
    <dbReference type="NCBI Taxonomy" id="1869"/>
    <lineage>
        <taxon>Bacteria</taxon>
        <taxon>Bacillati</taxon>
        <taxon>Actinomycetota</taxon>
        <taxon>Actinomycetes</taxon>
        <taxon>Micromonosporales</taxon>
        <taxon>Micromonosporaceae</taxon>
        <taxon>Actinoplanes</taxon>
    </lineage>
</organism>
<dbReference type="InterPro" id="IPR032710">
    <property type="entry name" value="NTF2-like_dom_sf"/>
</dbReference>
<evidence type="ECO:0000313" key="3">
    <source>
        <dbReference type="Proteomes" id="UP000054537"/>
    </source>
</evidence>
<dbReference type="eggNOG" id="COG4538">
    <property type="taxonomic scope" value="Bacteria"/>
</dbReference>
<comment type="caution">
    <text evidence="2">The sequence shown here is derived from an EMBL/GenBank/DDBJ whole genome shotgun (WGS) entry which is preliminary data.</text>
</comment>